<evidence type="ECO:0000256" key="1">
    <source>
        <dbReference type="SAM" id="MobiDB-lite"/>
    </source>
</evidence>
<dbReference type="AlphaFoldDB" id="A0A1G8DBY9"/>
<keyword evidence="3" id="KW-1185">Reference proteome</keyword>
<feature type="region of interest" description="Disordered" evidence="1">
    <location>
        <begin position="1"/>
        <end position="50"/>
    </location>
</feature>
<proteinExistence type="predicted"/>
<evidence type="ECO:0008006" key="4">
    <source>
        <dbReference type="Google" id="ProtNLM"/>
    </source>
</evidence>
<name>A0A1G8DBY9_9NOCA</name>
<organism evidence="2 3">
    <name type="scientific">Rhodococcus triatomae</name>
    <dbReference type="NCBI Taxonomy" id="300028"/>
    <lineage>
        <taxon>Bacteria</taxon>
        <taxon>Bacillati</taxon>
        <taxon>Actinomycetota</taxon>
        <taxon>Actinomycetes</taxon>
        <taxon>Mycobacteriales</taxon>
        <taxon>Nocardiaceae</taxon>
        <taxon>Rhodococcus</taxon>
    </lineage>
</organism>
<gene>
    <name evidence="2" type="ORF">SAMN05444695_102263</name>
</gene>
<feature type="compositionally biased region" description="Basic and acidic residues" evidence="1">
    <location>
        <begin position="1"/>
        <end position="18"/>
    </location>
</feature>
<evidence type="ECO:0000313" key="3">
    <source>
        <dbReference type="Proteomes" id="UP000183263"/>
    </source>
</evidence>
<accession>A0A1G8DBY9</accession>
<evidence type="ECO:0000313" key="2">
    <source>
        <dbReference type="EMBL" id="SDH55247.1"/>
    </source>
</evidence>
<sequence>MNNDEHTGAEAGRYPRPDGRRRRYWDGSRWLELPDPDDSAGTYTYGFGAP</sequence>
<dbReference type="EMBL" id="FNDN01000002">
    <property type="protein sequence ID" value="SDH55247.1"/>
    <property type="molecule type" value="Genomic_DNA"/>
</dbReference>
<protein>
    <recommendedName>
        <fullName evidence="4">DUF2510 domain-containing protein</fullName>
    </recommendedName>
</protein>
<reference evidence="2 3" key="1">
    <citation type="submission" date="2016-10" db="EMBL/GenBank/DDBJ databases">
        <authorList>
            <person name="de Groot N.N."/>
        </authorList>
    </citation>
    <scope>NUCLEOTIDE SEQUENCE [LARGE SCALE GENOMIC DNA]</scope>
    <source>
        <strain evidence="2 3">DSM 44892</strain>
    </source>
</reference>
<dbReference type="Proteomes" id="UP000183263">
    <property type="component" value="Unassembled WGS sequence"/>
</dbReference>